<dbReference type="EMBL" id="VLLL01000005">
    <property type="protein sequence ID" value="TWJ15002.1"/>
    <property type="molecule type" value="Genomic_DNA"/>
</dbReference>
<organism evidence="4 5">
    <name type="scientific">Stackebrandtia albiflava</name>
    <dbReference type="NCBI Taxonomy" id="406432"/>
    <lineage>
        <taxon>Bacteria</taxon>
        <taxon>Bacillati</taxon>
        <taxon>Actinomycetota</taxon>
        <taxon>Actinomycetes</taxon>
        <taxon>Glycomycetales</taxon>
        <taxon>Glycomycetaceae</taxon>
        <taxon>Stackebrandtia</taxon>
    </lineage>
</organism>
<reference evidence="4 5" key="1">
    <citation type="journal article" date="2013" name="Stand. Genomic Sci.">
        <title>Genomic Encyclopedia of Type Strains, Phase I: The one thousand microbial genomes (KMG-I) project.</title>
        <authorList>
            <person name="Kyrpides N.C."/>
            <person name="Woyke T."/>
            <person name="Eisen J.A."/>
            <person name="Garrity G."/>
            <person name="Lilburn T.G."/>
            <person name="Beck B.J."/>
            <person name="Whitman W.B."/>
            <person name="Hugenholtz P."/>
            <person name="Klenk H.P."/>
        </authorList>
    </citation>
    <scope>NUCLEOTIDE SEQUENCE [LARGE SCALE GENOMIC DNA]</scope>
    <source>
        <strain evidence="4 5">DSM 45044</strain>
    </source>
</reference>
<dbReference type="InterPro" id="IPR036465">
    <property type="entry name" value="vWFA_dom_sf"/>
</dbReference>
<dbReference type="PROSITE" id="PS51257">
    <property type="entry name" value="PROKAR_LIPOPROTEIN"/>
    <property type="match status" value="1"/>
</dbReference>
<evidence type="ECO:0000256" key="1">
    <source>
        <dbReference type="SAM" id="Phobius"/>
    </source>
</evidence>
<dbReference type="SMART" id="SM00327">
    <property type="entry name" value="VWA"/>
    <property type="match status" value="1"/>
</dbReference>
<evidence type="ECO:0000313" key="4">
    <source>
        <dbReference type="EMBL" id="TWJ15002.1"/>
    </source>
</evidence>
<evidence type="ECO:0000313" key="5">
    <source>
        <dbReference type="Proteomes" id="UP000321617"/>
    </source>
</evidence>
<comment type="caution">
    <text evidence="4">The sequence shown here is derived from an EMBL/GenBank/DDBJ whole genome shotgun (WGS) entry which is preliminary data.</text>
</comment>
<dbReference type="Gene3D" id="3.40.50.410">
    <property type="entry name" value="von Willebrand factor, type A domain"/>
    <property type="match status" value="1"/>
</dbReference>
<keyword evidence="1" id="KW-1133">Transmembrane helix</keyword>
<dbReference type="Proteomes" id="UP000321617">
    <property type="component" value="Unassembled WGS sequence"/>
</dbReference>
<keyword evidence="1" id="KW-0472">Membrane</keyword>
<dbReference type="RefSeq" id="WP_147132956.1">
    <property type="nucleotide sequence ID" value="NZ_BAABIJ010000001.1"/>
</dbReference>
<keyword evidence="5" id="KW-1185">Reference proteome</keyword>
<dbReference type="OrthoDB" id="4318225at2"/>
<name>A0A562VAU7_9ACTN</name>
<protein>
    <submittedName>
        <fullName evidence="4">Ca-activated chloride channel family protein</fullName>
    </submittedName>
</protein>
<sequence>MIPSAWRRTAGTALAVVAAAACVAGVSGTARAESEVPGRVVVAVDNSAAMTETAGATGSAWDAVTTAVAGAVEDAPRSAELALRAMGSGTGCDTGDVVRPMSPVEPGAGELDAVAVGGGRPVSDTLRLAAEAATGSTTVLLLTGGGDDCGGDPVDTAAAVAAASPGVRVDVVAFRADASDRATLMRLAAAGGGRFHDAPDAESLGAVLHRAVGQAWSRWDTGRLPVSGSVDGLDPPTLPPGRYVDVLPADETGLHYAFTLPEGATAHVAASVGLRAPHGASASNGVGVVVRNESATACARHTDRRETPGGGALPATAAVSVAWSADAPRGECGAAGRYVVEVHDDGLSRRTTAAPLDLTLVLEPAVPNRSGLPAPVDSVAEASPRTGGTPVASVGAESLEAAPVIGTGVYSDVLRPGDELYWRVPVEWGRRLAYRLTMPDLSEADRELLGTGGWVSTTVRNPVGSLVSSPDAASEGHYDGETAAFGGFTAPVRYLNRESATPEVAAASLAGHHHVGVRWEPDTAAPGLAVTVVLEVEVLGEQSGAPRYRETETGTPAEQLAVWPASDGSPPAKAGFDRSLLWAGLVGGAALAVAGGVTGMRLLRRDDI</sequence>
<feature type="domain" description="VWFA" evidence="3">
    <location>
        <begin position="37"/>
        <end position="210"/>
    </location>
</feature>
<keyword evidence="2" id="KW-0732">Signal</keyword>
<feature type="signal peptide" evidence="2">
    <location>
        <begin position="1"/>
        <end position="32"/>
    </location>
</feature>
<evidence type="ECO:0000259" key="3">
    <source>
        <dbReference type="SMART" id="SM00327"/>
    </source>
</evidence>
<dbReference type="SUPFAM" id="SSF53300">
    <property type="entry name" value="vWA-like"/>
    <property type="match status" value="1"/>
</dbReference>
<feature type="chain" id="PRO_5022122799" evidence="2">
    <location>
        <begin position="33"/>
        <end position="608"/>
    </location>
</feature>
<keyword evidence="1" id="KW-0812">Transmembrane</keyword>
<accession>A0A562VAU7</accession>
<feature type="transmembrane region" description="Helical" evidence="1">
    <location>
        <begin position="580"/>
        <end position="603"/>
    </location>
</feature>
<proteinExistence type="predicted"/>
<dbReference type="AlphaFoldDB" id="A0A562VAU7"/>
<gene>
    <name evidence="4" type="ORF">LX16_0698</name>
</gene>
<dbReference type="InterPro" id="IPR002035">
    <property type="entry name" value="VWF_A"/>
</dbReference>
<evidence type="ECO:0000256" key="2">
    <source>
        <dbReference type="SAM" id="SignalP"/>
    </source>
</evidence>